<dbReference type="EMBL" id="JAGGKT010000022">
    <property type="protein sequence ID" value="MBP1934532.1"/>
    <property type="molecule type" value="Genomic_DNA"/>
</dbReference>
<dbReference type="RefSeq" id="WP_209812514.1">
    <property type="nucleotide sequence ID" value="NZ_JAGGKT010000022.1"/>
</dbReference>
<keyword evidence="2" id="KW-1185">Reference proteome</keyword>
<organism evidence="1 2">
    <name type="scientific">Ammoniphilus resinae</name>
    <dbReference type="NCBI Taxonomy" id="861532"/>
    <lineage>
        <taxon>Bacteria</taxon>
        <taxon>Bacillati</taxon>
        <taxon>Bacillota</taxon>
        <taxon>Bacilli</taxon>
        <taxon>Bacillales</taxon>
        <taxon>Paenibacillaceae</taxon>
        <taxon>Aneurinibacillus group</taxon>
        <taxon>Ammoniphilus</taxon>
    </lineage>
</organism>
<comment type="caution">
    <text evidence="1">The sequence shown here is derived from an EMBL/GenBank/DDBJ whole genome shotgun (WGS) entry which is preliminary data.</text>
</comment>
<protein>
    <submittedName>
        <fullName evidence="1">Uncharacterized protein</fullName>
    </submittedName>
</protein>
<evidence type="ECO:0000313" key="1">
    <source>
        <dbReference type="EMBL" id="MBP1934532.1"/>
    </source>
</evidence>
<proteinExistence type="predicted"/>
<dbReference type="Proteomes" id="UP001519343">
    <property type="component" value="Unassembled WGS sequence"/>
</dbReference>
<sequence length="82" mass="8593">MGIRNNCKCGCSCADLTADIQDNSGIEVILLSGLTIRGFFGGISDSGRVIRVDNPELGGLFVNICCNQIQGIRNFGAADGRA</sequence>
<name>A0ABS4GW90_9BACL</name>
<evidence type="ECO:0000313" key="2">
    <source>
        <dbReference type="Proteomes" id="UP001519343"/>
    </source>
</evidence>
<gene>
    <name evidence="1" type="ORF">J2Z37_004552</name>
</gene>
<accession>A0ABS4GW90</accession>
<reference evidence="1 2" key="1">
    <citation type="submission" date="2021-03" db="EMBL/GenBank/DDBJ databases">
        <title>Genomic Encyclopedia of Type Strains, Phase IV (KMG-IV): sequencing the most valuable type-strain genomes for metagenomic binning, comparative biology and taxonomic classification.</title>
        <authorList>
            <person name="Goeker M."/>
        </authorList>
    </citation>
    <scope>NUCLEOTIDE SEQUENCE [LARGE SCALE GENOMIC DNA]</scope>
    <source>
        <strain evidence="1 2">DSM 24738</strain>
    </source>
</reference>